<dbReference type="OrthoDB" id="6146839at2759"/>
<dbReference type="PANTHER" id="PTHR46599:SF3">
    <property type="entry name" value="PIGGYBAC TRANSPOSABLE ELEMENT-DERIVED PROTEIN 4"/>
    <property type="match status" value="1"/>
</dbReference>
<accession>A0A8K0KLE3</accession>
<reference evidence="1" key="1">
    <citation type="submission" date="2013-04" db="EMBL/GenBank/DDBJ databases">
        <authorList>
            <person name="Qu J."/>
            <person name="Murali S.C."/>
            <person name="Bandaranaike D."/>
            <person name="Bellair M."/>
            <person name="Blankenburg K."/>
            <person name="Chao H."/>
            <person name="Dinh H."/>
            <person name="Doddapaneni H."/>
            <person name="Downs B."/>
            <person name="Dugan-Rocha S."/>
            <person name="Elkadiri S."/>
            <person name="Gnanaolivu R.D."/>
            <person name="Hernandez B."/>
            <person name="Javaid M."/>
            <person name="Jayaseelan J.C."/>
            <person name="Lee S."/>
            <person name="Li M."/>
            <person name="Ming W."/>
            <person name="Munidasa M."/>
            <person name="Muniz J."/>
            <person name="Nguyen L."/>
            <person name="Ongeri F."/>
            <person name="Osuji N."/>
            <person name="Pu L.-L."/>
            <person name="Puazo M."/>
            <person name="Qu C."/>
            <person name="Quiroz J."/>
            <person name="Raj R."/>
            <person name="Weissenberger G."/>
            <person name="Xin Y."/>
            <person name="Zou X."/>
            <person name="Han Y."/>
            <person name="Richards S."/>
            <person name="Worley K."/>
            <person name="Muzny D."/>
            <person name="Gibbs R."/>
        </authorList>
    </citation>
    <scope>NUCLEOTIDE SEQUENCE</scope>
    <source>
        <strain evidence="1">Sampled in the wild</strain>
    </source>
</reference>
<dbReference type="Proteomes" id="UP000792457">
    <property type="component" value="Unassembled WGS sequence"/>
</dbReference>
<reference evidence="1" key="2">
    <citation type="submission" date="2017-10" db="EMBL/GenBank/DDBJ databases">
        <title>Ladona fulva Genome sequencing and assembly.</title>
        <authorList>
            <person name="Murali S."/>
            <person name="Richards S."/>
            <person name="Bandaranaike D."/>
            <person name="Bellair M."/>
            <person name="Blankenburg K."/>
            <person name="Chao H."/>
            <person name="Dinh H."/>
            <person name="Doddapaneni H."/>
            <person name="Dugan-Rocha S."/>
            <person name="Elkadiri S."/>
            <person name="Gnanaolivu R."/>
            <person name="Hernandez B."/>
            <person name="Skinner E."/>
            <person name="Javaid M."/>
            <person name="Lee S."/>
            <person name="Li M."/>
            <person name="Ming W."/>
            <person name="Munidasa M."/>
            <person name="Muniz J."/>
            <person name="Nguyen L."/>
            <person name="Hughes D."/>
            <person name="Osuji N."/>
            <person name="Pu L.-L."/>
            <person name="Puazo M."/>
            <person name="Qu C."/>
            <person name="Quiroz J."/>
            <person name="Raj R."/>
            <person name="Weissenberger G."/>
            <person name="Xin Y."/>
            <person name="Zou X."/>
            <person name="Han Y."/>
            <person name="Worley K."/>
            <person name="Muzny D."/>
            <person name="Gibbs R."/>
        </authorList>
    </citation>
    <scope>NUCLEOTIDE SEQUENCE</scope>
    <source>
        <strain evidence="1">Sampled in the wild</strain>
    </source>
</reference>
<name>A0A8K0KLE3_LADFU</name>
<evidence type="ECO:0000313" key="2">
    <source>
        <dbReference type="Proteomes" id="UP000792457"/>
    </source>
</evidence>
<gene>
    <name evidence="1" type="ORF">J437_LFUL012788</name>
</gene>
<dbReference type="EMBL" id="KZ308809">
    <property type="protein sequence ID" value="KAG8234403.1"/>
    <property type="molecule type" value="Genomic_DNA"/>
</dbReference>
<proteinExistence type="predicted"/>
<comment type="caution">
    <text evidence="1">The sequence shown here is derived from an EMBL/GenBank/DDBJ whole genome shotgun (WGS) entry which is preliminary data.</text>
</comment>
<organism evidence="1 2">
    <name type="scientific">Ladona fulva</name>
    <name type="common">Scarce chaser dragonfly</name>
    <name type="synonym">Libellula fulva</name>
    <dbReference type="NCBI Taxonomy" id="123851"/>
    <lineage>
        <taxon>Eukaryota</taxon>
        <taxon>Metazoa</taxon>
        <taxon>Ecdysozoa</taxon>
        <taxon>Arthropoda</taxon>
        <taxon>Hexapoda</taxon>
        <taxon>Insecta</taxon>
        <taxon>Pterygota</taxon>
        <taxon>Palaeoptera</taxon>
        <taxon>Odonata</taxon>
        <taxon>Epiprocta</taxon>
        <taxon>Anisoptera</taxon>
        <taxon>Libelluloidea</taxon>
        <taxon>Libellulidae</taxon>
        <taxon>Ladona</taxon>
    </lineage>
</organism>
<dbReference type="PANTHER" id="PTHR46599">
    <property type="entry name" value="PIGGYBAC TRANSPOSABLE ELEMENT-DERIVED PROTEIN 4"/>
    <property type="match status" value="1"/>
</dbReference>
<dbReference type="AlphaFoldDB" id="A0A8K0KLE3"/>
<protein>
    <submittedName>
        <fullName evidence="1">Uncharacterized protein</fullName>
    </submittedName>
</protein>
<keyword evidence="2" id="KW-1185">Reference proteome</keyword>
<evidence type="ECO:0000313" key="1">
    <source>
        <dbReference type="EMBL" id="KAG8234403.1"/>
    </source>
</evidence>
<sequence>MAMPISNCPELHHPGGALIGCLGFKQYIPSKRHRFGMKLFILCDCKTRINLDMIEYTGKKTDISWSVRTVRVNRKNMPTFHKKKMVRGDNERQSNGNMTAMKWQDKWDVCILSTVHKGQLVDSGERTVKRMK</sequence>